<sequence>MLGIGEYTFLSIIFLYILFTIFPKYVALGLIVIIVSLIFWKLNNYKNYWVKRNVPSPKGNLLFGNIKEIFSDVIGCDKRWEKKFGETYGVMMFMVPILNTTNLNIIKEVYVKQFDKFIDRNVDFSYNFMKDKSLIGNVMFMKTGEDWRRIRNLCSPAFTTGKIKMFVKFFNETIDKTVEILRNYEIEDKVIDLKELCDRMTLDSIFKTTFGFETDLQEDPNNHIYEHSKKFFDSNLYDPGFLFAVLFTETSNILRIFFNYNIKNNKELKYFTYILSECFEKRKKELDENINNEAPDFFKVLLQSFNENDNIKEKDRENNFEKATLNQKKKGMSKIEILAQGFLFLLAGYETTANTVHFLLFMLAHHQEYQERCREEILEALQEKNVDYIDYDTVNKLNYLDQCVKECLRMYPPVGKISRLCVEKTTINNIDFEPGMMVSIPIFNMHYNEKIYQNANIFDPERFSPEKRLGIDPLYYLPFGYGPRNCIGSRFAILSMKVYISRLLLKYRFITCNESLPLPLEITSVGMTKPIKPLYLKVETISY</sequence>
<evidence type="ECO:0000256" key="6">
    <source>
        <dbReference type="ARBA" id="ARBA00023004"/>
    </source>
</evidence>
<dbReference type="GeneID" id="36382388"/>
<evidence type="ECO:0000256" key="4">
    <source>
        <dbReference type="ARBA" id="ARBA00022723"/>
    </source>
</evidence>
<dbReference type="SUPFAM" id="SSF48264">
    <property type="entry name" value="Cytochrome P450"/>
    <property type="match status" value="1"/>
</dbReference>
<dbReference type="GO" id="GO:0016705">
    <property type="term" value="F:oxidoreductase activity, acting on paired donors, with incorporation or reduction of molecular oxygen"/>
    <property type="evidence" value="ECO:0007669"/>
    <property type="project" value="InterPro"/>
</dbReference>
<dbReference type="OrthoDB" id="2789670at2759"/>
<gene>
    <name evidence="12 14 15" type="ORF">SRAE_2000465900</name>
</gene>
<dbReference type="PRINTS" id="PR00463">
    <property type="entry name" value="EP450I"/>
</dbReference>
<evidence type="ECO:0000313" key="12">
    <source>
        <dbReference type="EMBL" id="CEF70017.1"/>
    </source>
</evidence>
<dbReference type="GO" id="GO:0008395">
    <property type="term" value="F:steroid hydroxylase activity"/>
    <property type="evidence" value="ECO:0007669"/>
    <property type="project" value="TreeGrafter"/>
</dbReference>
<dbReference type="OMA" id="QMQMKMA"/>
<organism evidence="12">
    <name type="scientific">Strongyloides ratti</name>
    <name type="common">Parasitic roundworm</name>
    <dbReference type="NCBI Taxonomy" id="34506"/>
    <lineage>
        <taxon>Eukaryota</taxon>
        <taxon>Metazoa</taxon>
        <taxon>Ecdysozoa</taxon>
        <taxon>Nematoda</taxon>
        <taxon>Chromadorea</taxon>
        <taxon>Rhabditida</taxon>
        <taxon>Tylenchina</taxon>
        <taxon>Panagrolaimomorpha</taxon>
        <taxon>Strongyloidoidea</taxon>
        <taxon>Strongyloididae</taxon>
        <taxon>Strongyloides</taxon>
    </lineage>
</organism>
<evidence type="ECO:0000256" key="10">
    <source>
        <dbReference type="RuleBase" id="RU000461"/>
    </source>
</evidence>
<comment type="function">
    <text evidence="8">Cytochromes P450 are a group of heme-thiolate monooxygenases. They oxidize a variety of structurally unrelated compounds, including steroids, fatty acids, and xenobiotics.</text>
</comment>
<evidence type="ECO:0000256" key="7">
    <source>
        <dbReference type="ARBA" id="ARBA00023033"/>
    </source>
</evidence>
<evidence type="ECO:0000313" key="14">
    <source>
        <dbReference type="WBParaSite" id="SRAE_2000465900.1"/>
    </source>
</evidence>
<accession>A0A090LJK8</accession>
<evidence type="ECO:0000256" key="11">
    <source>
        <dbReference type="SAM" id="Phobius"/>
    </source>
</evidence>
<feature type="transmembrane region" description="Helical" evidence="11">
    <location>
        <begin position="12"/>
        <end position="40"/>
    </location>
</feature>
<evidence type="ECO:0000313" key="13">
    <source>
        <dbReference type="Proteomes" id="UP000035682"/>
    </source>
</evidence>
<dbReference type="RefSeq" id="XP_024509216.1">
    <property type="nucleotide sequence ID" value="XM_024643558.1"/>
</dbReference>
<evidence type="ECO:0000256" key="5">
    <source>
        <dbReference type="ARBA" id="ARBA00023002"/>
    </source>
</evidence>
<dbReference type="GO" id="GO:0020037">
    <property type="term" value="F:heme binding"/>
    <property type="evidence" value="ECO:0007669"/>
    <property type="project" value="InterPro"/>
</dbReference>
<dbReference type="PANTHER" id="PTHR24302:SF15">
    <property type="entry name" value="FATTY-ACID PEROXYGENASE"/>
    <property type="match status" value="1"/>
</dbReference>
<keyword evidence="11" id="KW-1133">Transmembrane helix</keyword>
<evidence type="ECO:0000256" key="9">
    <source>
        <dbReference type="PIRSR" id="PIRSR602401-1"/>
    </source>
</evidence>
<dbReference type="CTD" id="36382388"/>
<dbReference type="InterPro" id="IPR050705">
    <property type="entry name" value="Cytochrome_P450_3A"/>
</dbReference>
<evidence type="ECO:0000256" key="2">
    <source>
        <dbReference type="ARBA" id="ARBA00010617"/>
    </source>
</evidence>
<dbReference type="PRINTS" id="PR00385">
    <property type="entry name" value="P450"/>
</dbReference>
<keyword evidence="7 10" id="KW-0503">Monooxygenase</keyword>
<dbReference type="AlphaFoldDB" id="A0A090LJK8"/>
<dbReference type="PANTHER" id="PTHR24302">
    <property type="entry name" value="CYTOCHROME P450 FAMILY 3"/>
    <property type="match status" value="1"/>
</dbReference>
<evidence type="ECO:0000256" key="8">
    <source>
        <dbReference type="ARBA" id="ARBA00043906"/>
    </source>
</evidence>
<dbReference type="EMBL" id="LN609529">
    <property type="protein sequence ID" value="CEF70017.1"/>
    <property type="molecule type" value="Genomic_DNA"/>
</dbReference>
<reference evidence="12 13" key="1">
    <citation type="submission" date="2014-09" db="EMBL/GenBank/DDBJ databases">
        <authorList>
            <person name="Martin A.A."/>
        </authorList>
    </citation>
    <scope>NUCLEOTIDE SEQUENCE</scope>
    <source>
        <strain evidence="13">ED321</strain>
        <strain evidence="12">ED321 Heterogonic</strain>
    </source>
</reference>
<keyword evidence="11" id="KW-0472">Membrane</keyword>
<evidence type="ECO:0000256" key="3">
    <source>
        <dbReference type="ARBA" id="ARBA00022617"/>
    </source>
</evidence>
<dbReference type="FunFam" id="1.10.630.10:FF:000182">
    <property type="entry name" value="Cytochrome P450 3A4"/>
    <property type="match status" value="1"/>
</dbReference>
<keyword evidence="5 10" id="KW-0560">Oxidoreductase</keyword>
<dbReference type="WBParaSite" id="SRAE_2000465900.1">
    <property type="protein sequence ID" value="SRAE_2000465900.1"/>
    <property type="gene ID" value="WBGene00264895"/>
</dbReference>
<dbReference type="PROSITE" id="PS00086">
    <property type="entry name" value="CYTOCHROME_P450"/>
    <property type="match status" value="1"/>
</dbReference>
<keyword evidence="3 9" id="KW-0349">Heme</keyword>
<dbReference type="WormBase" id="SRAE_2000465900">
    <property type="protein sequence ID" value="SRP10165"/>
    <property type="gene ID" value="WBGene00264895"/>
</dbReference>
<dbReference type="Gene3D" id="1.10.630.10">
    <property type="entry name" value="Cytochrome P450"/>
    <property type="match status" value="1"/>
</dbReference>
<comment type="similarity">
    <text evidence="2 10">Belongs to the cytochrome P450 family.</text>
</comment>
<dbReference type="InterPro" id="IPR002401">
    <property type="entry name" value="Cyt_P450_E_grp-I"/>
</dbReference>
<evidence type="ECO:0000313" key="15">
    <source>
        <dbReference type="WormBase" id="SRAE_2000465900"/>
    </source>
</evidence>
<dbReference type="GO" id="GO:0005506">
    <property type="term" value="F:iron ion binding"/>
    <property type="evidence" value="ECO:0007669"/>
    <property type="project" value="InterPro"/>
</dbReference>
<keyword evidence="6 9" id="KW-0408">Iron</keyword>
<dbReference type="InterPro" id="IPR017972">
    <property type="entry name" value="Cyt_P450_CS"/>
</dbReference>
<protein>
    <submittedName>
        <fullName evidence="12 14">Cytochrome P450 family and Cytochrome P450, E-class, group I family-containing protein</fullName>
    </submittedName>
</protein>
<name>A0A090LJK8_STRRB</name>
<proteinExistence type="inferred from homology"/>
<dbReference type="STRING" id="34506.A0A090LJK8"/>
<keyword evidence="4 9" id="KW-0479">Metal-binding</keyword>
<comment type="cofactor">
    <cofactor evidence="1 9">
        <name>heme</name>
        <dbReference type="ChEBI" id="CHEBI:30413"/>
    </cofactor>
</comment>
<dbReference type="Pfam" id="PF00067">
    <property type="entry name" value="p450"/>
    <property type="match status" value="1"/>
</dbReference>
<dbReference type="Proteomes" id="UP000035682">
    <property type="component" value="Unplaced"/>
</dbReference>
<keyword evidence="13" id="KW-1185">Reference proteome</keyword>
<dbReference type="InterPro" id="IPR001128">
    <property type="entry name" value="Cyt_P450"/>
</dbReference>
<feature type="binding site" description="axial binding residue" evidence="9">
    <location>
        <position position="486"/>
    </location>
    <ligand>
        <name>heme</name>
        <dbReference type="ChEBI" id="CHEBI:30413"/>
    </ligand>
    <ligandPart>
        <name>Fe</name>
        <dbReference type="ChEBI" id="CHEBI:18248"/>
    </ligandPart>
</feature>
<dbReference type="InterPro" id="IPR036396">
    <property type="entry name" value="Cyt_P450_sf"/>
</dbReference>
<reference evidence="14" key="2">
    <citation type="submission" date="2020-12" db="UniProtKB">
        <authorList>
            <consortium name="WormBaseParasite"/>
        </authorList>
    </citation>
    <scope>IDENTIFICATION</scope>
</reference>
<evidence type="ECO:0000256" key="1">
    <source>
        <dbReference type="ARBA" id="ARBA00001971"/>
    </source>
</evidence>
<keyword evidence="11" id="KW-0812">Transmembrane</keyword>